<evidence type="ECO:0000313" key="3">
    <source>
        <dbReference type="Proteomes" id="UP000278673"/>
    </source>
</evidence>
<sequence>MSKLLGLLCFVLLSQGAGGLVHYFWDRFEVWTLVHRIGLLDGYEVFASVVLLVLGVLVGGVAERFGA</sequence>
<keyword evidence="1" id="KW-0472">Membrane</keyword>
<name>A0A3M2M3D6_9ACTN</name>
<keyword evidence="1" id="KW-0812">Transmembrane</keyword>
<reference evidence="2 3" key="1">
    <citation type="submission" date="2018-10" db="EMBL/GenBank/DDBJ databases">
        <title>Isolation, diversity and antifungal activity of actinobacteria from wheat.</title>
        <authorList>
            <person name="Han C."/>
        </authorList>
    </citation>
    <scope>NUCLEOTIDE SEQUENCE [LARGE SCALE GENOMIC DNA]</scope>
    <source>
        <strain evidence="2 3">NEAU-YY642</strain>
    </source>
</reference>
<organism evidence="2 3">
    <name type="scientific">Streptomyces triticirhizae</name>
    <dbReference type="NCBI Taxonomy" id="2483353"/>
    <lineage>
        <taxon>Bacteria</taxon>
        <taxon>Bacillati</taxon>
        <taxon>Actinomycetota</taxon>
        <taxon>Actinomycetes</taxon>
        <taxon>Kitasatosporales</taxon>
        <taxon>Streptomycetaceae</taxon>
        <taxon>Streptomyces</taxon>
    </lineage>
</organism>
<accession>A0A3M2M3D6</accession>
<keyword evidence="3" id="KW-1185">Reference proteome</keyword>
<dbReference type="AlphaFoldDB" id="A0A3M2M3D6"/>
<dbReference type="Proteomes" id="UP000278673">
    <property type="component" value="Unassembled WGS sequence"/>
</dbReference>
<feature type="transmembrane region" description="Helical" evidence="1">
    <location>
        <begin position="43"/>
        <end position="62"/>
    </location>
</feature>
<dbReference type="EMBL" id="RFFJ01000018">
    <property type="protein sequence ID" value="RMI44137.1"/>
    <property type="molecule type" value="Genomic_DNA"/>
</dbReference>
<keyword evidence="1" id="KW-1133">Transmembrane helix</keyword>
<dbReference type="RefSeq" id="WP_122182733.1">
    <property type="nucleotide sequence ID" value="NZ_RFFJ01000018.1"/>
</dbReference>
<evidence type="ECO:0000256" key="1">
    <source>
        <dbReference type="SAM" id="Phobius"/>
    </source>
</evidence>
<protein>
    <submittedName>
        <fullName evidence="2">Uncharacterized protein</fullName>
    </submittedName>
</protein>
<comment type="caution">
    <text evidence="2">The sequence shown here is derived from an EMBL/GenBank/DDBJ whole genome shotgun (WGS) entry which is preliminary data.</text>
</comment>
<gene>
    <name evidence="2" type="ORF">EBN88_05885</name>
</gene>
<proteinExistence type="predicted"/>
<evidence type="ECO:0000313" key="2">
    <source>
        <dbReference type="EMBL" id="RMI44137.1"/>
    </source>
</evidence>